<evidence type="ECO:0000313" key="2">
    <source>
        <dbReference type="Proteomes" id="UP000798662"/>
    </source>
</evidence>
<keyword evidence="2" id="KW-1185">Reference proteome</keyword>
<sequence length="633" mass="63300">MWSLSLEEQFYALYPAALVLLSRPWRSRRTADGPRVGGGAPVGGGAASAGGRGGGGGVGVPSGRPGSPTSTVVVVGVVSAVSLVLAHLPVLRPTAAGLVGSSAAFFLLPARVWEFGAGAVVAVLLPTGLPPGWLSDAAAAAGVAAVAGTAAALRGGGGPHPVSAAAPAVAGAAALIASPASVVARRVLGSPVARAVGRLSYAAYLVHWPVYVFGSYVATATRAAWVVHPATMAAATAAGAAALHWGVEAPARRVPKGDAPAARRRRLWMAAGAAVTASLVGGCLSTDGWAAAKAAGKGLTMQQGRAAMRAGCVDLPYGPGEAGKLSGWYTVGCIVSPGEGVAAAIAANATLSRLPPVDAAVVGNSFARHLLGGLAAAAAPGQVVLVSYRGGCTFSTLRRFDRVAAKQAPGCRPFVASQWALLRRLPARTTVLVVNDWTTSRGFLHSVAAAAEIVAALRSMRLTPVVVGAPPAMAHPDKDYLFPCYNFGRYVLWPSWLRWPGGAAAAGTTGGAASSLCPRTYHPRPEALAAHTHLVAAAAAPRNATTAPGFPYVDLVGAACDRSAAAAAAAVPSPPASADLTCPVGEVDPASGAYVLYYEPDGYHMTAYGSAVTAAPLRQVLAAATRQPAAAGG</sequence>
<name>A0ACC3BP50_PYRYE</name>
<gene>
    <name evidence="1" type="ORF">I4F81_001979</name>
</gene>
<evidence type="ECO:0000313" key="1">
    <source>
        <dbReference type="EMBL" id="KAK1859383.1"/>
    </source>
</evidence>
<reference evidence="1" key="1">
    <citation type="submission" date="2019-11" db="EMBL/GenBank/DDBJ databases">
        <title>Nori genome reveals adaptations in red seaweeds to the harsh intertidal environment.</title>
        <authorList>
            <person name="Wang D."/>
            <person name="Mao Y."/>
        </authorList>
    </citation>
    <scope>NUCLEOTIDE SEQUENCE</scope>
    <source>
        <tissue evidence="1">Gametophyte</tissue>
    </source>
</reference>
<dbReference type="EMBL" id="CM020618">
    <property type="protein sequence ID" value="KAK1859383.1"/>
    <property type="molecule type" value="Genomic_DNA"/>
</dbReference>
<protein>
    <submittedName>
        <fullName evidence="1">Uncharacterized protein</fullName>
    </submittedName>
</protein>
<proteinExistence type="predicted"/>
<accession>A0ACC3BP50</accession>
<organism evidence="1 2">
    <name type="scientific">Pyropia yezoensis</name>
    <name type="common">Susabi-nori</name>
    <name type="synonym">Porphyra yezoensis</name>
    <dbReference type="NCBI Taxonomy" id="2788"/>
    <lineage>
        <taxon>Eukaryota</taxon>
        <taxon>Rhodophyta</taxon>
        <taxon>Bangiophyceae</taxon>
        <taxon>Bangiales</taxon>
        <taxon>Bangiaceae</taxon>
        <taxon>Pyropia</taxon>
    </lineage>
</organism>
<comment type="caution">
    <text evidence="1">The sequence shown here is derived from an EMBL/GenBank/DDBJ whole genome shotgun (WGS) entry which is preliminary data.</text>
</comment>
<dbReference type="Proteomes" id="UP000798662">
    <property type="component" value="Chromosome 1"/>
</dbReference>